<keyword evidence="21" id="KW-1185">Reference proteome</keyword>
<protein>
    <recommendedName>
        <fullName evidence="6">RBR-type E3 ubiquitin transferase</fullName>
        <ecNumber evidence="6">2.3.2.31</ecNumber>
    </recommendedName>
</protein>
<dbReference type="Gene3D" id="3.30.40.10">
    <property type="entry name" value="Zinc/RING finger domain, C3HC4 (zinc finger)"/>
    <property type="match status" value="1"/>
</dbReference>
<dbReference type="InterPro" id="IPR002867">
    <property type="entry name" value="IBR_dom"/>
</dbReference>
<evidence type="ECO:0000256" key="3">
    <source>
        <dbReference type="ARBA" id="ARBA00004141"/>
    </source>
</evidence>
<evidence type="ECO:0000256" key="10">
    <source>
        <dbReference type="ARBA" id="ARBA00022737"/>
    </source>
</evidence>
<evidence type="ECO:0000256" key="14">
    <source>
        <dbReference type="ARBA" id="ARBA00023136"/>
    </source>
</evidence>
<comment type="subcellular location">
    <subcellularLocation>
        <location evidence="3">Membrane</location>
        <topology evidence="3">Multi-pass membrane protein</topology>
    </subcellularLocation>
    <subcellularLocation>
        <location evidence="2">Nucleus</location>
    </subcellularLocation>
</comment>
<comment type="similarity">
    <text evidence="5">Belongs to the mitochondrial carrier (TC 2.A.29) family.</text>
</comment>
<dbReference type="InterPro" id="IPR001841">
    <property type="entry name" value="Znf_RING"/>
</dbReference>
<sequence length="728" mass="83329">MSAGGMMEEEIREGSSSEEEEEDDEGDFEDYYVDSLEGLPRSREEEEEEDRVNANPEYFPYEVLTPLEAESFLNESASVVARILIVSFYKAKHLLHNNEWNASDVYRHYVPPERRKIPLSPSASPPRICEVCTDKSSGIFSRLPHCNHSFCDNCWALHFETQIILGLSTGLSWKNSKNILFKTTYVRIHCSGSVLDSTVNTSSKPKYPWPKELYAHIVKHPFLYVWFGLSCSYGLETANYISAHTKDCPKCNICIEKNGGCNHMQCVNCKHDFCWMCLGDWRTHGSEYYECSRYKENPNIALESAHAQAREALKKYLHYFERWENHSKSLKLEAQTFEKIKNRIQEKVMCNCGTWIDWQYLLDAADLLAKCRYTLQYTYPYAYYMEPCPRKELFEYQQAQLEAEIENLSWKIEHAETTDRGDLENQIDIAEKRRTSLLKDFLPYKLQQGYFLIRSIIIFSIEYKKYDRLIRINMSSEKLSQSQKSSILHNAALKALNGGTSGAMAMGIQVTTLMWMRTTMNYQYRYGTTTSPLSRFGDTAANVGILALLEPYDVPVFLKTAAASVSAGLWRIAIMPIDTTKTTLQVEGVTALPQLKDKIKVRGPLVLYHGSLAAASATMAGHFPCFFTYNHLQEAIPKYDETHKKLARNALIGFISSIVSDSVSNSLRVIKTTRQTFPTVISYVDVVKHIVTKDGVLGLLGRGLKTRIITNGVQGLMFSILWRYFMDR</sequence>
<feature type="repeat" description="Solcar" evidence="17">
    <location>
        <begin position="554"/>
        <end position="635"/>
    </location>
</feature>
<evidence type="ECO:0000256" key="18">
    <source>
        <dbReference type="SAM" id="Coils"/>
    </source>
</evidence>
<dbReference type="InterPro" id="IPR045840">
    <property type="entry name" value="Ariadne"/>
</dbReference>
<evidence type="ECO:0000256" key="19">
    <source>
        <dbReference type="SAM" id="MobiDB-lite"/>
    </source>
</evidence>
<dbReference type="GO" id="GO:0061630">
    <property type="term" value="F:ubiquitin protein ligase activity"/>
    <property type="evidence" value="ECO:0007669"/>
    <property type="project" value="UniProtKB-EC"/>
</dbReference>
<evidence type="ECO:0000256" key="15">
    <source>
        <dbReference type="ARBA" id="ARBA00023242"/>
    </source>
</evidence>
<keyword evidence="20" id="KW-0012">Acyltransferase</keyword>
<keyword evidence="11 16" id="KW-0863">Zinc-finger</keyword>
<dbReference type="SMART" id="SM00647">
    <property type="entry name" value="IBR"/>
    <property type="match status" value="1"/>
</dbReference>
<organism evidence="20 21">
    <name type="scientific">Lepeophtheirus salmonis</name>
    <name type="common">Salmon louse</name>
    <name type="synonym">Caligus salmonis</name>
    <dbReference type="NCBI Taxonomy" id="72036"/>
    <lineage>
        <taxon>Eukaryota</taxon>
        <taxon>Metazoa</taxon>
        <taxon>Ecdysozoa</taxon>
        <taxon>Arthropoda</taxon>
        <taxon>Crustacea</taxon>
        <taxon>Multicrustacea</taxon>
        <taxon>Hexanauplia</taxon>
        <taxon>Copepoda</taxon>
        <taxon>Siphonostomatoida</taxon>
        <taxon>Caligidae</taxon>
        <taxon>Lepeophtheirus</taxon>
    </lineage>
</organism>
<dbReference type="GO" id="GO:0008270">
    <property type="term" value="F:zinc ion binding"/>
    <property type="evidence" value="ECO:0007669"/>
    <property type="project" value="UniProtKB-KW"/>
</dbReference>
<dbReference type="Pfam" id="PF22191">
    <property type="entry name" value="IBR_1"/>
    <property type="match status" value="1"/>
</dbReference>
<dbReference type="Pfam" id="PF19422">
    <property type="entry name" value="Ariadne"/>
    <property type="match status" value="1"/>
</dbReference>
<comment type="similarity">
    <text evidence="4">Belongs to the RBR family. Ariadne subfamily.</text>
</comment>
<proteinExistence type="inferred from homology"/>
<dbReference type="GO" id="GO:0005634">
    <property type="term" value="C:nucleus"/>
    <property type="evidence" value="ECO:0007669"/>
    <property type="project" value="UniProtKB-SubCell"/>
</dbReference>
<reference evidence="20" key="1">
    <citation type="submission" date="2021-02" db="EMBL/GenBank/DDBJ databases">
        <authorList>
            <person name="Bekaert M."/>
        </authorList>
    </citation>
    <scope>NUCLEOTIDE SEQUENCE</scope>
    <source>
        <strain evidence="20">IoA-00</strain>
    </source>
</reference>
<keyword evidence="18" id="KW-0175">Coiled coil</keyword>
<evidence type="ECO:0000256" key="11">
    <source>
        <dbReference type="ARBA" id="ARBA00022771"/>
    </source>
</evidence>
<dbReference type="PROSITE" id="PS00518">
    <property type="entry name" value="ZF_RING_1"/>
    <property type="match status" value="1"/>
</dbReference>
<dbReference type="Gene3D" id="1.20.120.1750">
    <property type="match status" value="1"/>
</dbReference>
<keyword evidence="12" id="KW-0833">Ubl conjugation pathway</keyword>
<feature type="compositionally biased region" description="Acidic residues" evidence="19">
    <location>
        <begin position="7"/>
        <end position="32"/>
    </location>
</feature>
<feature type="coiled-coil region" evidence="18">
    <location>
        <begin position="398"/>
        <end position="440"/>
    </location>
</feature>
<keyword evidence="10" id="KW-0677">Repeat</keyword>
<evidence type="ECO:0000256" key="16">
    <source>
        <dbReference type="PROSITE-ProRule" id="PRU00175"/>
    </source>
</evidence>
<evidence type="ECO:0000313" key="21">
    <source>
        <dbReference type="Proteomes" id="UP000675881"/>
    </source>
</evidence>
<name>A0A7R8CLB0_LEPSM</name>
<dbReference type="OrthoDB" id="409948at2759"/>
<dbReference type="InterPro" id="IPR013083">
    <property type="entry name" value="Znf_RING/FYVE/PHD"/>
</dbReference>
<feature type="region of interest" description="Disordered" evidence="19">
    <location>
        <begin position="1"/>
        <end position="53"/>
    </location>
</feature>
<dbReference type="InterPro" id="IPR044066">
    <property type="entry name" value="TRIAD_supradom"/>
</dbReference>
<dbReference type="Pfam" id="PF00153">
    <property type="entry name" value="Mito_carr"/>
    <property type="match status" value="2"/>
</dbReference>
<dbReference type="AlphaFoldDB" id="A0A7R8CLB0"/>
<evidence type="ECO:0000256" key="2">
    <source>
        <dbReference type="ARBA" id="ARBA00004123"/>
    </source>
</evidence>
<accession>A0A7R8CLB0</accession>
<evidence type="ECO:0000256" key="6">
    <source>
        <dbReference type="ARBA" id="ARBA00012251"/>
    </source>
</evidence>
<dbReference type="SUPFAM" id="SSF103506">
    <property type="entry name" value="Mitochondrial carrier"/>
    <property type="match status" value="1"/>
</dbReference>
<dbReference type="PROSITE" id="PS51873">
    <property type="entry name" value="TRIAD"/>
    <property type="match status" value="1"/>
</dbReference>
<evidence type="ECO:0000256" key="8">
    <source>
        <dbReference type="ARBA" id="ARBA00022692"/>
    </source>
</evidence>
<dbReference type="Proteomes" id="UP000675881">
    <property type="component" value="Chromosome 14"/>
</dbReference>
<evidence type="ECO:0000256" key="5">
    <source>
        <dbReference type="ARBA" id="ARBA00006375"/>
    </source>
</evidence>
<evidence type="ECO:0000256" key="7">
    <source>
        <dbReference type="ARBA" id="ARBA00022679"/>
    </source>
</evidence>
<dbReference type="EMBL" id="HG994593">
    <property type="protein sequence ID" value="CAF2854929.1"/>
    <property type="molecule type" value="Genomic_DNA"/>
</dbReference>
<keyword evidence="13" id="KW-0862">Zinc</keyword>
<dbReference type="GO" id="GO:0016020">
    <property type="term" value="C:membrane"/>
    <property type="evidence" value="ECO:0007669"/>
    <property type="project" value="UniProtKB-SubCell"/>
</dbReference>
<dbReference type="InterPro" id="IPR047556">
    <property type="entry name" value="Rcat_RBR_TRIAD1"/>
</dbReference>
<keyword evidence="15" id="KW-0539">Nucleus</keyword>
<dbReference type="InterPro" id="IPR018108">
    <property type="entry name" value="MCP_transmembrane"/>
</dbReference>
<keyword evidence="8 17" id="KW-0812">Transmembrane</keyword>
<evidence type="ECO:0000313" key="20">
    <source>
        <dbReference type="EMBL" id="CAF2854929.1"/>
    </source>
</evidence>
<dbReference type="EC" id="2.3.2.31" evidence="6"/>
<evidence type="ECO:0000256" key="1">
    <source>
        <dbReference type="ARBA" id="ARBA00001798"/>
    </source>
</evidence>
<keyword evidence="7 20" id="KW-0808">Transferase</keyword>
<dbReference type="PROSITE" id="PS50089">
    <property type="entry name" value="ZF_RING_2"/>
    <property type="match status" value="1"/>
</dbReference>
<gene>
    <name evidence="20" type="ORF">LSAA_4607</name>
</gene>
<dbReference type="InterPro" id="IPR017907">
    <property type="entry name" value="Znf_RING_CS"/>
</dbReference>
<dbReference type="SUPFAM" id="SSF57850">
    <property type="entry name" value="RING/U-box"/>
    <property type="match status" value="2"/>
</dbReference>
<evidence type="ECO:0000256" key="4">
    <source>
        <dbReference type="ARBA" id="ARBA00005884"/>
    </source>
</evidence>
<evidence type="ECO:0000256" key="17">
    <source>
        <dbReference type="PROSITE-ProRule" id="PRU00282"/>
    </source>
</evidence>
<comment type="catalytic activity">
    <reaction evidence="1">
        <text>[E2 ubiquitin-conjugating enzyme]-S-ubiquitinyl-L-cysteine + [acceptor protein]-L-lysine = [E2 ubiquitin-conjugating enzyme]-L-cysteine + [acceptor protein]-N(6)-ubiquitinyl-L-lysine.</text>
        <dbReference type="EC" id="2.3.2.31"/>
    </reaction>
</comment>
<dbReference type="PROSITE" id="PS50920">
    <property type="entry name" value="SOLCAR"/>
    <property type="match status" value="1"/>
</dbReference>
<keyword evidence="14 17" id="KW-0472">Membrane</keyword>
<dbReference type="FunFam" id="1.20.120.1750:FF:000004">
    <property type="entry name" value="RBR-type E3 ubiquitin transferase"/>
    <property type="match status" value="1"/>
</dbReference>
<evidence type="ECO:0000256" key="13">
    <source>
        <dbReference type="ARBA" id="ARBA00022833"/>
    </source>
</evidence>
<evidence type="ECO:0000256" key="9">
    <source>
        <dbReference type="ARBA" id="ARBA00022723"/>
    </source>
</evidence>
<keyword evidence="9" id="KW-0479">Metal-binding</keyword>
<dbReference type="CDD" id="cd20360">
    <property type="entry name" value="Rcat_RBR_TRIAD1"/>
    <property type="match status" value="1"/>
</dbReference>
<dbReference type="PANTHER" id="PTHR47567">
    <property type="entry name" value="MITOCHONDRIAL SUBSTRATE/SOLUTE CARRIER"/>
    <property type="match status" value="1"/>
</dbReference>
<dbReference type="Gene3D" id="1.50.40.10">
    <property type="entry name" value="Mitochondrial carrier domain"/>
    <property type="match status" value="1"/>
</dbReference>
<evidence type="ECO:0000256" key="12">
    <source>
        <dbReference type="ARBA" id="ARBA00022786"/>
    </source>
</evidence>
<dbReference type="PANTHER" id="PTHR47567:SF1">
    <property type="entry name" value="NAD-DEPENDENT EPIMERASE_DEHYDRATASE DOMAIN-CONTAINING PROTEIN"/>
    <property type="match status" value="1"/>
</dbReference>
<dbReference type="InterPro" id="IPR023395">
    <property type="entry name" value="MCP_dom_sf"/>
</dbReference>